<dbReference type="GeneID" id="19243055"/>
<organism evidence="6 7">
    <name type="scientific">Endocarpon pusillum (strain Z07020 / HMAS-L-300199)</name>
    <name type="common">Lichen-forming fungus</name>
    <dbReference type="NCBI Taxonomy" id="1263415"/>
    <lineage>
        <taxon>Eukaryota</taxon>
        <taxon>Fungi</taxon>
        <taxon>Dikarya</taxon>
        <taxon>Ascomycota</taxon>
        <taxon>Pezizomycotina</taxon>
        <taxon>Eurotiomycetes</taxon>
        <taxon>Chaetothyriomycetidae</taxon>
        <taxon>Verrucariales</taxon>
        <taxon>Verrucariaceae</taxon>
        <taxon>Endocarpon</taxon>
    </lineage>
</organism>
<keyword evidence="4 5" id="KW-0472">Membrane</keyword>
<dbReference type="eggNOG" id="ENOG502SMU8">
    <property type="taxonomic scope" value="Eukaryota"/>
</dbReference>
<protein>
    <submittedName>
        <fullName evidence="6">Uncharacterized protein</fullName>
    </submittedName>
</protein>
<dbReference type="Proteomes" id="UP000019373">
    <property type="component" value="Unassembled WGS sequence"/>
</dbReference>
<evidence type="ECO:0000313" key="6">
    <source>
        <dbReference type="EMBL" id="ERF68138.1"/>
    </source>
</evidence>
<evidence type="ECO:0000256" key="4">
    <source>
        <dbReference type="ARBA" id="ARBA00023136"/>
    </source>
</evidence>
<accession>U1G844</accession>
<dbReference type="OMA" id="IMLQLHI"/>
<evidence type="ECO:0000256" key="2">
    <source>
        <dbReference type="ARBA" id="ARBA00022692"/>
    </source>
</evidence>
<dbReference type="GO" id="GO:0016020">
    <property type="term" value="C:membrane"/>
    <property type="evidence" value="ECO:0007669"/>
    <property type="project" value="UniProtKB-SubCell"/>
</dbReference>
<name>U1G844_ENDPU</name>
<keyword evidence="2 5" id="KW-0812">Transmembrane</keyword>
<dbReference type="Gene3D" id="1.20.58.340">
    <property type="entry name" value="Magnesium transport protein CorA, transmembrane region"/>
    <property type="match status" value="1"/>
</dbReference>
<reference evidence="7" key="1">
    <citation type="journal article" date="2014" name="BMC Genomics">
        <title>Genome characteristics reveal the impact of lichenization on lichen-forming fungus Endocarpon pusillum Hedwig (Verrucariales, Ascomycota).</title>
        <authorList>
            <person name="Wang Y.-Y."/>
            <person name="Liu B."/>
            <person name="Zhang X.-Y."/>
            <person name="Zhou Q.-M."/>
            <person name="Zhang T."/>
            <person name="Li H."/>
            <person name="Yu Y.-F."/>
            <person name="Zhang X.-L."/>
            <person name="Hao X.-Y."/>
            <person name="Wang M."/>
            <person name="Wang L."/>
            <person name="Wei J.-C."/>
        </authorList>
    </citation>
    <scope>NUCLEOTIDE SEQUENCE [LARGE SCALE GENOMIC DNA]</scope>
    <source>
        <strain evidence="7">Z07020 / HMAS-L-300199</strain>
    </source>
</reference>
<dbReference type="GO" id="GO:0046873">
    <property type="term" value="F:metal ion transmembrane transporter activity"/>
    <property type="evidence" value="ECO:0007669"/>
    <property type="project" value="InterPro"/>
</dbReference>
<dbReference type="HOGENOM" id="CLU_034568_0_0_1"/>
<evidence type="ECO:0000256" key="3">
    <source>
        <dbReference type="ARBA" id="ARBA00022989"/>
    </source>
</evidence>
<feature type="transmembrane region" description="Helical" evidence="5">
    <location>
        <begin position="407"/>
        <end position="428"/>
    </location>
</feature>
<dbReference type="InterPro" id="IPR045863">
    <property type="entry name" value="CorA_TM1_TM2"/>
</dbReference>
<sequence>MSDYRVQQQYLNDAKPRYQERCSQLAGKYPNLRNEDYKRWYPYPNPESRRVACFQFLPDGTVQDDRFNDTDSLMAFLAVEPSPSTRRLFILESFNDKIRDLVSLKLDIDPQVFHRHTRIAIWESARTNAGNTPLLPSLIDSTRSWAMLYSQLMQLNLEKQEFTLRCFGSERHIASSRYDGKLDGIGSVSRKISFSGTCRGQDGWDGALFGTHEKPEVARAIKAPQPWQGGYNDFIKYSTVQEAVDAETPPRTSTFDDLCFYHTHHCKHLQLDSDPKSATTFAQKLVASEYMLLIEYNRFLLYHIGWKLSRRNNFEIFNSVWVEQTWSDLNSFHQRIQTHHQNIVMATADLELKKSTTQGWMSTTEDFAHIEEQFLSLRQKAESLLDSFTGLAGIVGNHQSLDEARSVGLLTILGMAFVPLSLVASLFSMADEYRPGAGDFWVYFAVSVPFVALIFAMVFLFMYWRRLRRRLKWITE</sequence>
<keyword evidence="3 5" id="KW-1133">Transmembrane helix</keyword>
<dbReference type="Pfam" id="PF01544">
    <property type="entry name" value="CorA"/>
    <property type="match status" value="1"/>
</dbReference>
<dbReference type="RefSeq" id="XP_007806203.1">
    <property type="nucleotide sequence ID" value="XM_007808012.1"/>
</dbReference>
<dbReference type="OrthoDB" id="4112594at2759"/>
<keyword evidence="7" id="KW-1185">Reference proteome</keyword>
<feature type="transmembrane region" description="Helical" evidence="5">
    <location>
        <begin position="440"/>
        <end position="464"/>
    </location>
</feature>
<gene>
    <name evidence="6" type="ORF">EPUS_08204</name>
</gene>
<proteinExistence type="predicted"/>
<dbReference type="SUPFAM" id="SSF144083">
    <property type="entry name" value="Magnesium transport protein CorA, transmembrane region"/>
    <property type="match status" value="1"/>
</dbReference>
<evidence type="ECO:0000313" key="7">
    <source>
        <dbReference type="Proteomes" id="UP000019373"/>
    </source>
</evidence>
<dbReference type="InterPro" id="IPR002523">
    <property type="entry name" value="MgTranspt_CorA/ZnTranspt_ZntB"/>
</dbReference>
<comment type="subcellular location">
    <subcellularLocation>
        <location evidence="1">Membrane</location>
        <topology evidence="1">Multi-pass membrane protein</topology>
    </subcellularLocation>
</comment>
<evidence type="ECO:0000256" key="5">
    <source>
        <dbReference type="SAM" id="Phobius"/>
    </source>
</evidence>
<dbReference type="AlphaFoldDB" id="U1G844"/>
<dbReference type="EMBL" id="KE721540">
    <property type="protein sequence ID" value="ERF68138.1"/>
    <property type="molecule type" value="Genomic_DNA"/>
</dbReference>
<evidence type="ECO:0000256" key="1">
    <source>
        <dbReference type="ARBA" id="ARBA00004141"/>
    </source>
</evidence>